<keyword evidence="5" id="KW-1185">Reference proteome</keyword>
<gene>
    <name evidence="4" type="ORF">NJR55_00320</name>
</gene>
<keyword evidence="2 3" id="KW-0479">Metal-binding</keyword>
<dbReference type="InterPro" id="IPR007837">
    <property type="entry name" value="DinB"/>
</dbReference>
<reference evidence="4" key="1">
    <citation type="submission" date="2022-06" db="EMBL/GenBank/DDBJ databases">
        <title>Idiomarina rhizosphaerae M1R2S28.</title>
        <authorList>
            <person name="Sun J.-Q."/>
            <person name="Li L.-F."/>
        </authorList>
    </citation>
    <scope>NUCLEOTIDE SEQUENCE</scope>
    <source>
        <strain evidence="4">M1R2S28</strain>
    </source>
</reference>
<dbReference type="PANTHER" id="PTHR37302:SF1">
    <property type="entry name" value="PROTEIN DINB"/>
    <property type="match status" value="1"/>
</dbReference>
<feature type="binding site" evidence="3">
    <location>
        <position position="146"/>
    </location>
    <ligand>
        <name>a divalent metal cation</name>
        <dbReference type="ChEBI" id="CHEBI:60240"/>
    </ligand>
</feature>
<dbReference type="GO" id="GO:0046872">
    <property type="term" value="F:metal ion binding"/>
    <property type="evidence" value="ECO:0007669"/>
    <property type="project" value="UniProtKB-KW"/>
</dbReference>
<dbReference type="PANTHER" id="PTHR37302">
    <property type="entry name" value="SLR1116 PROTEIN"/>
    <property type="match status" value="1"/>
</dbReference>
<dbReference type="SUPFAM" id="SSF109854">
    <property type="entry name" value="DinB/YfiT-like putative metalloenzymes"/>
    <property type="match status" value="1"/>
</dbReference>
<proteinExistence type="inferred from homology"/>
<organism evidence="4 5">
    <name type="scientific">Idiomarina rhizosphaerae</name>
    <dbReference type="NCBI Taxonomy" id="2961572"/>
    <lineage>
        <taxon>Bacteria</taxon>
        <taxon>Pseudomonadati</taxon>
        <taxon>Pseudomonadota</taxon>
        <taxon>Gammaproteobacteria</taxon>
        <taxon>Alteromonadales</taxon>
        <taxon>Idiomarinaceae</taxon>
        <taxon>Idiomarina</taxon>
    </lineage>
</organism>
<comment type="caution">
    <text evidence="4">The sequence shown here is derived from an EMBL/GenBank/DDBJ whole genome shotgun (WGS) entry which is preliminary data.</text>
</comment>
<feature type="binding site" evidence="3">
    <location>
        <position position="50"/>
    </location>
    <ligand>
        <name>a divalent metal cation</name>
        <dbReference type="ChEBI" id="CHEBI:60240"/>
    </ligand>
</feature>
<comment type="similarity">
    <text evidence="1">Belongs to the DinB family.</text>
</comment>
<evidence type="ECO:0000313" key="4">
    <source>
        <dbReference type="EMBL" id="MCP1338022.1"/>
    </source>
</evidence>
<evidence type="ECO:0000256" key="2">
    <source>
        <dbReference type="ARBA" id="ARBA00022723"/>
    </source>
</evidence>
<dbReference type="EMBL" id="JAMZDE010000001">
    <property type="protein sequence ID" value="MCP1338022.1"/>
    <property type="molecule type" value="Genomic_DNA"/>
</dbReference>
<feature type="binding site" evidence="3">
    <location>
        <position position="150"/>
    </location>
    <ligand>
        <name>a divalent metal cation</name>
        <dbReference type="ChEBI" id="CHEBI:60240"/>
    </ligand>
</feature>
<evidence type="ECO:0000256" key="3">
    <source>
        <dbReference type="PIRSR" id="PIRSR607837-1"/>
    </source>
</evidence>
<dbReference type="Pfam" id="PF05163">
    <property type="entry name" value="DinB"/>
    <property type="match status" value="1"/>
</dbReference>
<accession>A0A9X2JQ56</accession>
<name>A0A9X2JQ56_9GAMM</name>
<evidence type="ECO:0000313" key="5">
    <source>
        <dbReference type="Proteomes" id="UP001139474"/>
    </source>
</evidence>
<evidence type="ECO:0000256" key="1">
    <source>
        <dbReference type="ARBA" id="ARBA00008635"/>
    </source>
</evidence>
<sequence>MLQNSYVCLMAEYNQWMNLKLYDACSQLSDEELSEDRGAFFGSIIGTLNHLAVADTIWLKRMSIDLSHHQELDALSRLSMPQALNTILHPKLKDLAEYRQHLDSLFLSLSKVVTDSELQQTITYKNTKGIEFKKVLFSLLVHVFNHQTHHRGQITTLLSQAGVDVGVTDLLAIIPSE</sequence>
<dbReference type="AlphaFoldDB" id="A0A9X2JQ56"/>
<dbReference type="RefSeq" id="WP_253616792.1">
    <property type="nucleotide sequence ID" value="NZ_JAMZDE010000001.1"/>
</dbReference>
<protein>
    <submittedName>
        <fullName evidence="4">DinB family protein</fullName>
    </submittedName>
</protein>
<dbReference type="Proteomes" id="UP001139474">
    <property type="component" value="Unassembled WGS sequence"/>
</dbReference>
<dbReference type="InterPro" id="IPR034660">
    <property type="entry name" value="DinB/YfiT-like"/>
</dbReference>
<dbReference type="Gene3D" id="1.20.120.450">
    <property type="entry name" value="dinb family like domain"/>
    <property type="match status" value="1"/>
</dbReference>